<dbReference type="InParanoid" id="F2U995"/>
<gene>
    <name evidence="1" type="ORF">PTSG_05015</name>
</gene>
<dbReference type="GeneID" id="16074908"/>
<evidence type="ECO:0000313" key="2">
    <source>
        <dbReference type="Proteomes" id="UP000007799"/>
    </source>
</evidence>
<protein>
    <submittedName>
        <fullName evidence="1">Uncharacterized protein</fullName>
    </submittedName>
</protein>
<organism evidence="2">
    <name type="scientific">Salpingoeca rosetta (strain ATCC 50818 / BSB-021)</name>
    <dbReference type="NCBI Taxonomy" id="946362"/>
    <lineage>
        <taxon>Eukaryota</taxon>
        <taxon>Choanoflagellata</taxon>
        <taxon>Craspedida</taxon>
        <taxon>Salpingoecidae</taxon>
        <taxon>Salpingoeca</taxon>
    </lineage>
</organism>
<name>F2U995_SALR5</name>
<reference evidence="1" key="1">
    <citation type="submission" date="2009-08" db="EMBL/GenBank/DDBJ databases">
        <title>Annotation of Salpingoeca rosetta.</title>
        <authorList>
            <consortium name="The Broad Institute Genome Sequencing Platform"/>
            <person name="Russ C."/>
            <person name="Cuomo C."/>
            <person name="Burger G."/>
            <person name="Gray M.W."/>
            <person name="Holland P.W.H."/>
            <person name="King N."/>
            <person name="Lang F.B.F."/>
            <person name="Roger A.J."/>
            <person name="Ruiz-Trillo I."/>
            <person name="Young S.K."/>
            <person name="Zeng Q."/>
            <person name="Gargeya S."/>
            <person name="Alvarado L."/>
            <person name="Berlin A."/>
            <person name="Chapman S.B."/>
            <person name="Chen Z."/>
            <person name="Freedman E."/>
            <person name="Gellesch M."/>
            <person name="Goldberg J."/>
            <person name="Griggs A."/>
            <person name="Gujja S."/>
            <person name="Heilman E."/>
            <person name="Heiman D."/>
            <person name="Howarth C."/>
            <person name="Mehta T."/>
            <person name="Neiman D."/>
            <person name="Pearson M."/>
            <person name="Roberts A."/>
            <person name="Saif S."/>
            <person name="Shea T."/>
            <person name="Shenoy N."/>
            <person name="Sisk P."/>
            <person name="Stolte C."/>
            <person name="Sykes S."/>
            <person name="White J."/>
            <person name="Yandava C."/>
            <person name="Haas B."/>
            <person name="Nusbaum C."/>
            <person name="Birren B."/>
        </authorList>
    </citation>
    <scope>NUCLEOTIDE SEQUENCE [LARGE SCALE GENOMIC DNA]</scope>
    <source>
        <strain evidence="1">ATCC 50818</strain>
    </source>
</reference>
<accession>F2U995</accession>
<dbReference type="KEGG" id="sre:PTSG_05015"/>
<keyword evidence="2" id="KW-1185">Reference proteome</keyword>
<sequence>MSRPYPCPRLGPGKCCTAQFCPEFCKMTDRELIQCLPRAQEHLRQCCETVGAVVARNPSDRKAVIALSVYRQLHRASLTVNALDRLMAEGFCVFCFCLVNACECCYRRNPLPRPSS</sequence>
<dbReference type="AlphaFoldDB" id="F2U995"/>
<proteinExistence type="predicted"/>
<dbReference type="RefSeq" id="XP_004994329.1">
    <property type="nucleotide sequence ID" value="XM_004994272.1"/>
</dbReference>
<evidence type="ECO:0000313" key="1">
    <source>
        <dbReference type="EMBL" id="EGD73298.1"/>
    </source>
</evidence>
<dbReference type="EMBL" id="GL832965">
    <property type="protein sequence ID" value="EGD73298.1"/>
    <property type="molecule type" value="Genomic_DNA"/>
</dbReference>
<dbReference type="Proteomes" id="UP000007799">
    <property type="component" value="Unassembled WGS sequence"/>
</dbReference>